<dbReference type="AlphaFoldDB" id="A0A0E9XPR5"/>
<organism evidence="1">
    <name type="scientific">Anguilla anguilla</name>
    <name type="common">European freshwater eel</name>
    <name type="synonym">Muraena anguilla</name>
    <dbReference type="NCBI Taxonomy" id="7936"/>
    <lineage>
        <taxon>Eukaryota</taxon>
        <taxon>Metazoa</taxon>
        <taxon>Chordata</taxon>
        <taxon>Craniata</taxon>
        <taxon>Vertebrata</taxon>
        <taxon>Euteleostomi</taxon>
        <taxon>Actinopterygii</taxon>
        <taxon>Neopterygii</taxon>
        <taxon>Teleostei</taxon>
        <taxon>Anguilliformes</taxon>
        <taxon>Anguillidae</taxon>
        <taxon>Anguilla</taxon>
    </lineage>
</organism>
<accession>A0A0E9XPR5</accession>
<reference evidence="1" key="2">
    <citation type="journal article" date="2015" name="Fish Shellfish Immunol.">
        <title>Early steps in the European eel (Anguilla anguilla)-Vibrio vulnificus interaction in the gills: Role of the RtxA13 toxin.</title>
        <authorList>
            <person name="Callol A."/>
            <person name="Pajuelo D."/>
            <person name="Ebbesson L."/>
            <person name="Teles M."/>
            <person name="MacKenzie S."/>
            <person name="Amaro C."/>
        </authorList>
    </citation>
    <scope>NUCLEOTIDE SEQUENCE</scope>
</reference>
<dbReference type="EMBL" id="GBXM01004757">
    <property type="protein sequence ID" value="JAI03821.1"/>
    <property type="molecule type" value="Transcribed_RNA"/>
</dbReference>
<sequence>MKKKGGAKTGLRRDQGFCIYLGTCIWDFALTCIDLV</sequence>
<name>A0A0E9XPR5_ANGAN</name>
<evidence type="ECO:0000313" key="1">
    <source>
        <dbReference type="EMBL" id="JAI03821.1"/>
    </source>
</evidence>
<proteinExistence type="predicted"/>
<reference evidence="1" key="1">
    <citation type="submission" date="2014-11" db="EMBL/GenBank/DDBJ databases">
        <authorList>
            <person name="Amaro Gonzalez C."/>
        </authorList>
    </citation>
    <scope>NUCLEOTIDE SEQUENCE</scope>
</reference>
<protein>
    <submittedName>
        <fullName evidence="1">Uncharacterized protein</fullName>
    </submittedName>
</protein>